<evidence type="ECO:0000313" key="1">
    <source>
        <dbReference type="EMBL" id="GAH94379.1"/>
    </source>
</evidence>
<reference evidence="1" key="1">
    <citation type="journal article" date="2014" name="Front. Microbiol.">
        <title>High frequency of phylogenetically diverse reductive dehalogenase-homologous genes in deep subseafloor sedimentary metagenomes.</title>
        <authorList>
            <person name="Kawai M."/>
            <person name="Futagami T."/>
            <person name="Toyoda A."/>
            <person name="Takaki Y."/>
            <person name="Nishi S."/>
            <person name="Hori S."/>
            <person name="Arai W."/>
            <person name="Tsubouchi T."/>
            <person name="Morono Y."/>
            <person name="Uchiyama I."/>
            <person name="Ito T."/>
            <person name="Fujiyama A."/>
            <person name="Inagaki F."/>
            <person name="Takami H."/>
        </authorList>
    </citation>
    <scope>NUCLEOTIDE SEQUENCE</scope>
    <source>
        <strain evidence="1">Expedition CK06-06</strain>
    </source>
</reference>
<gene>
    <name evidence="1" type="ORF">S06H3_03832</name>
</gene>
<comment type="caution">
    <text evidence="1">The sequence shown here is derived from an EMBL/GenBank/DDBJ whole genome shotgun (WGS) entry which is preliminary data.</text>
</comment>
<protein>
    <recommendedName>
        <fullName evidence="2">GxxExxY protein</fullName>
    </recommendedName>
</protein>
<dbReference type="InterPro" id="IPR026350">
    <property type="entry name" value="GxxExxY"/>
</dbReference>
<proteinExistence type="predicted"/>
<dbReference type="EMBL" id="BARV01001292">
    <property type="protein sequence ID" value="GAH94379.1"/>
    <property type="molecule type" value="Genomic_DNA"/>
</dbReference>
<accession>X1KW39</accession>
<dbReference type="AlphaFoldDB" id="X1KW39"/>
<sequence>MDREEINKLSNKIIGLAIDVHKELGPGFIERIYEKALAYEFRKENIKFAEQKEIRVKYKNIALGHQRVDFLVDDDVIVELKSVSEINEIHEAQMLSYLKTTNKKLGLILNFAKKKLEIKRLVNKL</sequence>
<evidence type="ECO:0008006" key="2">
    <source>
        <dbReference type="Google" id="ProtNLM"/>
    </source>
</evidence>
<organism evidence="1">
    <name type="scientific">marine sediment metagenome</name>
    <dbReference type="NCBI Taxonomy" id="412755"/>
    <lineage>
        <taxon>unclassified sequences</taxon>
        <taxon>metagenomes</taxon>
        <taxon>ecological metagenomes</taxon>
    </lineage>
</organism>
<name>X1KW39_9ZZZZ</name>
<dbReference type="Pfam" id="PF13366">
    <property type="entry name" value="PDDEXK_3"/>
    <property type="match status" value="1"/>
</dbReference>
<dbReference type="NCBIfam" id="TIGR04256">
    <property type="entry name" value="GxxExxY"/>
    <property type="match status" value="1"/>
</dbReference>